<organism evidence="4 5">
    <name type="scientific">Clostridium cylindrosporum DSM 605</name>
    <dbReference type="NCBI Taxonomy" id="1121307"/>
    <lineage>
        <taxon>Bacteria</taxon>
        <taxon>Bacillati</taxon>
        <taxon>Bacillota</taxon>
        <taxon>Clostridia</taxon>
        <taxon>Eubacteriales</taxon>
        <taxon>Clostridiaceae</taxon>
        <taxon>Clostridium</taxon>
    </lineage>
</organism>
<keyword evidence="5" id="KW-1185">Reference proteome</keyword>
<keyword evidence="2" id="KW-0479">Metal-binding</keyword>
<dbReference type="InterPro" id="IPR029052">
    <property type="entry name" value="Metallo-depent_PP-like"/>
</dbReference>
<dbReference type="InterPro" id="IPR024654">
    <property type="entry name" value="Calcineurin-like_PHP_lpxH"/>
</dbReference>
<comment type="caution">
    <text evidence="4">The sequence shown here is derived from an EMBL/GenBank/DDBJ whole genome shotgun (WGS) entry which is preliminary data.</text>
</comment>
<evidence type="ECO:0000256" key="1">
    <source>
        <dbReference type="ARBA" id="ARBA00008950"/>
    </source>
</evidence>
<dbReference type="GO" id="GO:0046872">
    <property type="term" value="F:metal ion binding"/>
    <property type="evidence" value="ECO:0007669"/>
    <property type="project" value="UniProtKB-KW"/>
</dbReference>
<accession>A0A0J8DA11</accession>
<dbReference type="InterPro" id="IPR000979">
    <property type="entry name" value="Phosphodiesterase_MJ0936/Vps29"/>
</dbReference>
<evidence type="ECO:0000259" key="3">
    <source>
        <dbReference type="Pfam" id="PF12850"/>
    </source>
</evidence>
<dbReference type="InterPro" id="IPR041802">
    <property type="entry name" value="MPP_YfcE"/>
</dbReference>
<dbReference type="Pfam" id="PF12850">
    <property type="entry name" value="Metallophos_2"/>
    <property type="match status" value="1"/>
</dbReference>
<dbReference type="RefSeq" id="WP_048571516.1">
    <property type="nucleotide sequence ID" value="NZ_LFVU01000028.1"/>
</dbReference>
<reference evidence="4 5" key="1">
    <citation type="submission" date="2015-06" db="EMBL/GenBank/DDBJ databases">
        <title>Draft genome sequence of the purine-degrading Clostridium cylindrosporum HC-1 (DSM 605).</title>
        <authorList>
            <person name="Poehlein A."/>
            <person name="Schiel-Bengelsdorf B."/>
            <person name="Bengelsdorf F."/>
            <person name="Daniel R."/>
            <person name="Duerre P."/>
        </authorList>
    </citation>
    <scope>NUCLEOTIDE SEQUENCE [LARGE SCALE GENOMIC DNA]</scope>
    <source>
        <strain evidence="4 5">DSM 605</strain>
    </source>
</reference>
<sequence>MKIGIISDIHGYPHIFEKAMEKFKGCSMILCAGDVLYHGPRNPILDGYNPSKLSELIKISDIPILIAKGNCDSDVDSTIIGLPILEYVFYEVNGIRFIVNHGDKKSKEELIDLAKYYKANVIIRGHTHIRENEIIDGVHYINPSSASLPKDSKPGSAVIYTDGKVEFIDI</sequence>
<dbReference type="GO" id="GO:0016787">
    <property type="term" value="F:hydrolase activity"/>
    <property type="evidence" value="ECO:0007669"/>
    <property type="project" value="UniProtKB-UniRule"/>
</dbReference>
<dbReference type="PATRIC" id="fig|1121307.3.peg.737"/>
<gene>
    <name evidence="4" type="ORF">CLCY_1c03720</name>
</gene>
<protein>
    <recommendedName>
        <fullName evidence="2">Phosphoesterase</fullName>
        <ecNumber evidence="2">3.1.4.-</ecNumber>
    </recommendedName>
</protein>
<dbReference type="SUPFAM" id="SSF56300">
    <property type="entry name" value="Metallo-dependent phosphatases"/>
    <property type="match status" value="1"/>
</dbReference>
<dbReference type="NCBIfam" id="TIGR00040">
    <property type="entry name" value="yfcE"/>
    <property type="match status" value="1"/>
</dbReference>
<dbReference type="EC" id="3.1.4.-" evidence="2"/>
<name>A0A0J8DA11_CLOCY</name>
<dbReference type="NCBIfam" id="NF006988">
    <property type="entry name" value="PRK09453.1"/>
    <property type="match status" value="1"/>
</dbReference>
<dbReference type="EMBL" id="LFVU01000028">
    <property type="protein sequence ID" value="KMT21138.1"/>
    <property type="molecule type" value="Genomic_DNA"/>
</dbReference>
<proteinExistence type="inferred from homology"/>
<dbReference type="STRING" id="1121307.CLCY_1c03720"/>
<dbReference type="AlphaFoldDB" id="A0A0J8DA11"/>
<comment type="cofactor">
    <cofactor evidence="2">
        <name>a divalent metal cation</name>
        <dbReference type="ChEBI" id="CHEBI:60240"/>
    </cofactor>
</comment>
<dbReference type="PANTHER" id="PTHR11124">
    <property type="entry name" value="VACUOLAR SORTING PROTEIN VPS29"/>
    <property type="match status" value="1"/>
</dbReference>
<evidence type="ECO:0000313" key="5">
    <source>
        <dbReference type="Proteomes" id="UP000036756"/>
    </source>
</evidence>
<dbReference type="CDD" id="cd00841">
    <property type="entry name" value="MPP_YfcE"/>
    <property type="match status" value="1"/>
</dbReference>
<evidence type="ECO:0000256" key="2">
    <source>
        <dbReference type="RuleBase" id="RU362039"/>
    </source>
</evidence>
<dbReference type="OrthoDB" id="9800565at2"/>
<dbReference type="Gene3D" id="3.60.21.10">
    <property type="match status" value="1"/>
</dbReference>
<feature type="domain" description="Calcineurin-like phosphoesterase" evidence="3">
    <location>
        <begin position="1"/>
        <end position="160"/>
    </location>
</feature>
<evidence type="ECO:0000313" key="4">
    <source>
        <dbReference type="EMBL" id="KMT21138.1"/>
    </source>
</evidence>
<comment type="similarity">
    <text evidence="1 2">Belongs to the metallophosphoesterase superfamily. YfcE family.</text>
</comment>
<dbReference type="Proteomes" id="UP000036756">
    <property type="component" value="Unassembled WGS sequence"/>
</dbReference>